<feature type="non-terminal residue" evidence="4">
    <location>
        <position position="346"/>
    </location>
</feature>
<name>A0A382C3N6_9ZZZZ</name>
<dbReference type="PANTHER" id="PTHR24029:SF1">
    <property type="entry name" value="TRANSCRIPTION-REPAIR-COUPLING FACTOR"/>
    <property type="match status" value="1"/>
</dbReference>
<dbReference type="PANTHER" id="PTHR24029">
    <property type="entry name" value="UVRABC SYSTEM PROTEIN B"/>
    <property type="match status" value="1"/>
</dbReference>
<dbReference type="InterPro" id="IPR041471">
    <property type="entry name" value="UvrB_inter"/>
</dbReference>
<dbReference type="AlphaFoldDB" id="A0A382C3N6"/>
<dbReference type="GO" id="GO:0009380">
    <property type="term" value="C:excinuclease repair complex"/>
    <property type="evidence" value="ECO:0007669"/>
    <property type="project" value="InterPro"/>
</dbReference>
<proteinExistence type="predicted"/>
<dbReference type="SUPFAM" id="SSF52540">
    <property type="entry name" value="P-loop containing nucleoside triphosphate hydrolases"/>
    <property type="match status" value="1"/>
</dbReference>
<protein>
    <recommendedName>
        <fullName evidence="3">UvrB interaction domain-containing protein</fullName>
    </recommendedName>
</protein>
<feature type="domain" description="UvrB interaction" evidence="3">
    <location>
        <begin position="146"/>
        <end position="232"/>
    </location>
</feature>
<dbReference type="InterPro" id="IPR027417">
    <property type="entry name" value="P-loop_NTPase"/>
</dbReference>
<organism evidence="4">
    <name type="scientific">marine metagenome</name>
    <dbReference type="NCBI Taxonomy" id="408172"/>
    <lineage>
        <taxon>unclassified sequences</taxon>
        <taxon>metagenomes</taxon>
        <taxon>ecological metagenomes</taxon>
    </lineage>
</organism>
<reference evidence="4" key="1">
    <citation type="submission" date="2018-05" db="EMBL/GenBank/DDBJ databases">
        <authorList>
            <person name="Lanie J.A."/>
            <person name="Ng W.-L."/>
            <person name="Kazmierczak K.M."/>
            <person name="Andrzejewski T.M."/>
            <person name="Davidsen T.M."/>
            <person name="Wayne K.J."/>
            <person name="Tettelin H."/>
            <person name="Glass J.I."/>
            <person name="Rusch D."/>
            <person name="Podicherti R."/>
            <person name="Tsui H.-C.T."/>
            <person name="Winkler M.E."/>
        </authorList>
    </citation>
    <scope>NUCLEOTIDE SEQUENCE</scope>
</reference>
<evidence type="ECO:0000256" key="1">
    <source>
        <dbReference type="ARBA" id="ARBA00022741"/>
    </source>
</evidence>
<sequence length="346" mass="39264">MARGNNLILDIFATCQKYQDFCSQFPILTNRGSFKPLEGSLTTILGVSLHNRLLNQVLVFVAPSSTKALDIEADLETLVGKDSFVSYPQREQLPQIAKEPDREITGMQIESLEAILKGRSRLLVTTLRALQERILIPETLDNLRTTLRVGSEFGFSELVRHLEESGFKKSSLVEEIGQYSVRGGVIDVFSFGTSEPFRIEFDINKIQSIRLFDVLSQRSDKIVPEVHLLPVSFHENVKTETFQNRSLVENLPGESVLFNLVETPWKKVLKASWKTISTMNDRLSEEKGENSPIEELMLEPMTAQEKLNSFPRIDFYSRSDSTVELDNEPPPNINRDVALLQSFIEQ</sequence>
<dbReference type="GO" id="GO:0006289">
    <property type="term" value="P:nucleotide-excision repair"/>
    <property type="evidence" value="ECO:0007669"/>
    <property type="project" value="InterPro"/>
</dbReference>
<keyword evidence="2" id="KW-0067">ATP-binding</keyword>
<dbReference type="Pfam" id="PF17757">
    <property type="entry name" value="UvrB_inter"/>
    <property type="match status" value="1"/>
</dbReference>
<gene>
    <name evidence="4" type="ORF">METZ01_LOCUS173559</name>
</gene>
<dbReference type="EMBL" id="UINC01032666">
    <property type="protein sequence ID" value="SVB20705.1"/>
    <property type="molecule type" value="Genomic_DNA"/>
</dbReference>
<dbReference type="Gene3D" id="3.40.50.11180">
    <property type="match status" value="1"/>
</dbReference>
<evidence type="ECO:0000259" key="3">
    <source>
        <dbReference type="Pfam" id="PF17757"/>
    </source>
</evidence>
<evidence type="ECO:0000313" key="4">
    <source>
        <dbReference type="EMBL" id="SVB20705.1"/>
    </source>
</evidence>
<dbReference type="Gene3D" id="3.30.2060.10">
    <property type="entry name" value="Penicillin-binding protein 1b domain"/>
    <property type="match status" value="1"/>
</dbReference>
<dbReference type="GO" id="GO:0016887">
    <property type="term" value="F:ATP hydrolysis activity"/>
    <property type="evidence" value="ECO:0007669"/>
    <property type="project" value="InterPro"/>
</dbReference>
<dbReference type="InterPro" id="IPR004807">
    <property type="entry name" value="UvrB"/>
</dbReference>
<dbReference type="GO" id="GO:0005524">
    <property type="term" value="F:ATP binding"/>
    <property type="evidence" value="ECO:0007669"/>
    <property type="project" value="UniProtKB-KW"/>
</dbReference>
<keyword evidence="1" id="KW-0547">Nucleotide-binding</keyword>
<dbReference type="GO" id="GO:0003677">
    <property type="term" value="F:DNA binding"/>
    <property type="evidence" value="ECO:0007669"/>
    <property type="project" value="InterPro"/>
</dbReference>
<evidence type="ECO:0000256" key="2">
    <source>
        <dbReference type="ARBA" id="ARBA00022840"/>
    </source>
</evidence>
<accession>A0A382C3N6</accession>